<feature type="transmembrane region" description="Helical" evidence="1">
    <location>
        <begin position="31"/>
        <end position="51"/>
    </location>
</feature>
<dbReference type="AlphaFoldDB" id="A0A9D3XPI0"/>
<evidence type="ECO:0000256" key="1">
    <source>
        <dbReference type="SAM" id="Phobius"/>
    </source>
</evidence>
<reference evidence="2" key="1">
    <citation type="submission" date="2021-09" db="EMBL/GenBank/DDBJ databases">
        <title>The genome of Mauremys mutica provides insights into the evolution of semi-aquatic lifestyle.</title>
        <authorList>
            <person name="Gong S."/>
            <person name="Gao Y."/>
        </authorList>
    </citation>
    <scope>NUCLEOTIDE SEQUENCE</scope>
    <source>
        <strain evidence="2">MM-2020</strain>
        <tissue evidence="2">Muscle</tissue>
    </source>
</reference>
<dbReference type="Proteomes" id="UP000827986">
    <property type="component" value="Unassembled WGS sequence"/>
</dbReference>
<organism evidence="2 3">
    <name type="scientific">Mauremys mutica</name>
    <name type="common">yellowpond turtle</name>
    <dbReference type="NCBI Taxonomy" id="74926"/>
    <lineage>
        <taxon>Eukaryota</taxon>
        <taxon>Metazoa</taxon>
        <taxon>Chordata</taxon>
        <taxon>Craniata</taxon>
        <taxon>Vertebrata</taxon>
        <taxon>Euteleostomi</taxon>
        <taxon>Archelosauria</taxon>
        <taxon>Testudinata</taxon>
        <taxon>Testudines</taxon>
        <taxon>Cryptodira</taxon>
        <taxon>Durocryptodira</taxon>
        <taxon>Testudinoidea</taxon>
        <taxon>Geoemydidae</taxon>
        <taxon>Geoemydinae</taxon>
        <taxon>Mauremys</taxon>
    </lineage>
</organism>
<name>A0A9D3XPI0_9SAUR</name>
<gene>
    <name evidence="2" type="ORF">KIL84_004944</name>
</gene>
<dbReference type="EMBL" id="JAHDVG010000466">
    <property type="protein sequence ID" value="KAH1183452.1"/>
    <property type="molecule type" value="Genomic_DNA"/>
</dbReference>
<keyword evidence="1" id="KW-1133">Transmembrane helix</keyword>
<evidence type="ECO:0000313" key="3">
    <source>
        <dbReference type="Proteomes" id="UP000827986"/>
    </source>
</evidence>
<evidence type="ECO:0000313" key="2">
    <source>
        <dbReference type="EMBL" id="KAH1183452.1"/>
    </source>
</evidence>
<keyword evidence="1" id="KW-0472">Membrane</keyword>
<keyword evidence="3" id="KW-1185">Reference proteome</keyword>
<accession>A0A9D3XPI0</accession>
<sequence length="104" mass="11300">MDEPHPGKTTFVIMVSPLPEAQSDSARSKRLTGVGAFVLGLIVPAPGLLTCPRTKKGCLRQRLCTSLALMKSNMEHIICAPRTPSLEADLFPVKDTGFPWLKPD</sequence>
<proteinExistence type="predicted"/>
<comment type="caution">
    <text evidence="2">The sequence shown here is derived from an EMBL/GenBank/DDBJ whole genome shotgun (WGS) entry which is preliminary data.</text>
</comment>
<keyword evidence="1" id="KW-0812">Transmembrane</keyword>
<protein>
    <submittedName>
        <fullName evidence="2">Uncharacterized protein</fullName>
    </submittedName>
</protein>